<evidence type="ECO:0000313" key="1">
    <source>
        <dbReference type="EMBL" id="GFT22547.1"/>
    </source>
</evidence>
<dbReference type="Proteomes" id="UP000887013">
    <property type="component" value="Unassembled WGS sequence"/>
</dbReference>
<sequence>MLPYVYFYSKKESKIVVGHPKKPTFISFPKSTFEPKNFYISHWKQLHSINSEGRLPLNRLAYLKAKYRMGPFMKYKYCDELSVSFFRKLAQPPMKTNRSDEDLMLDCHPQCLVTKFTNKYLQYKSLLYYVQGIQNADVNYQLSVPENDIQSSSSTVRDSSLTSETPIISEEPYLIASDIAPGFEETEESERKRLEFEKQMAESRKKLEDVEGVFRIIKQGKKLHHTIRDEKCPQFPSDEDDSCYGLRRIFTFGRKKKKDFDN</sequence>
<dbReference type="AlphaFoldDB" id="A0A8X6NNF3"/>
<evidence type="ECO:0000313" key="2">
    <source>
        <dbReference type="Proteomes" id="UP000887013"/>
    </source>
</evidence>
<reference evidence="1" key="1">
    <citation type="submission" date="2020-08" db="EMBL/GenBank/DDBJ databases">
        <title>Multicomponent nature underlies the extraordinary mechanical properties of spider dragline silk.</title>
        <authorList>
            <person name="Kono N."/>
            <person name="Nakamura H."/>
            <person name="Mori M."/>
            <person name="Yoshida Y."/>
            <person name="Ohtoshi R."/>
            <person name="Malay A.D."/>
            <person name="Moran D.A.P."/>
            <person name="Tomita M."/>
            <person name="Numata K."/>
            <person name="Arakawa K."/>
        </authorList>
    </citation>
    <scope>NUCLEOTIDE SEQUENCE</scope>
</reference>
<dbReference type="OrthoDB" id="6427406at2759"/>
<accession>A0A8X6NNF3</accession>
<comment type="caution">
    <text evidence="1">The sequence shown here is derived from an EMBL/GenBank/DDBJ whole genome shotgun (WGS) entry which is preliminary data.</text>
</comment>
<dbReference type="EMBL" id="BMAW01011219">
    <property type="protein sequence ID" value="GFT22547.1"/>
    <property type="molecule type" value="Genomic_DNA"/>
</dbReference>
<gene>
    <name evidence="1" type="primary">AVEN_91664_1</name>
    <name evidence="1" type="ORF">NPIL_442431</name>
</gene>
<keyword evidence="2" id="KW-1185">Reference proteome</keyword>
<name>A0A8X6NNF3_NEPPI</name>
<organism evidence="1 2">
    <name type="scientific">Nephila pilipes</name>
    <name type="common">Giant wood spider</name>
    <name type="synonym">Nephila maculata</name>
    <dbReference type="NCBI Taxonomy" id="299642"/>
    <lineage>
        <taxon>Eukaryota</taxon>
        <taxon>Metazoa</taxon>
        <taxon>Ecdysozoa</taxon>
        <taxon>Arthropoda</taxon>
        <taxon>Chelicerata</taxon>
        <taxon>Arachnida</taxon>
        <taxon>Araneae</taxon>
        <taxon>Araneomorphae</taxon>
        <taxon>Entelegynae</taxon>
        <taxon>Araneoidea</taxon>
        <taxon>Nephilidae</taxon>
        <taxon>Nephila</taxon>
    </lineage>
</organism>
<proteinExistence type="predicted"/>
<protein>
    <submittedName>
        <fullName evidence="1">Uncharacterized protein</fullName>
    </submittedName>
</protein>